<evidence type="ECO:0008006" key="4">
    <source>
        <dbReference type="Google" id="ProtNLM"/>
    </source>
</evidence>
<gene>
    <name evidence="2" type="ORF">SAMN05661012_04851</name>
</gene>
<keyword evidence="1" id="KW-0732">Signal</keyword>
<dbReference type="STRING" id="1004.SAMN05661012_04851"/>
<evidence type="ECO:0000313" key="3">
    <source>
        <dbReference type="Proteomes" id="UP000183788"/>
    </source>
</evidence>
<sequence>MMIKKHIFAPHMKQIILTSLLLAAMAPAIAQTADRLEYSLWPLEKGSSLSVYADKAYIRSSPSVQGTIVDSLLPGSPVIVDEVITANPLTMKGMTTAWLKTHYTTAGKEVKGYVWVGLLALNTLTKDGTTFVYGLEKRSVVSENEETLTVRIKALDKDHRILDMKEWTVPGGENARSSESKLLGEMGLDSVKEIFRLNFSGDACGLPTDYYYFGWNGNKLLTLPGKSNTFDAGAFAYTETLIFPKEVGGQPGKILKLMVSEQYGEDGETVESKTVKREVYTWDGNKATKQ</sequence>
<organism evidence="2 3">
    <name type="scientific">Chitinophaga sancti</name>
    <dbReference type="NCBI Taxonomy" id="1004"/>
    <lineage>
        <taxon>Bacteria</taxon>
        <taxon>Pseudomonadati</taxon>
        <taxon>Bacteroidota</taxon>
        <taxon>Chitinophagia</taxon>
        <taxon>Chitinophagales</taxon>
        <taxon>Chitinophagaceae</taxon>
        <taxon>Chitinophaga</taxon>
    </lineage>
</organism>
<evidence type="ECO:0000256" key="1">
    <source>
        <dbReference type="SAM" id="SignalP"/>
    </source>
</evidence>
<dbReference type="AlphaFoldDB" id="A0A1K1S679"/>
<feature type="signal peptide" evidence="1">
    <location>
        <begin position="1"/>
        <end position="30"/>
    </location>
</feature>
<dbReference type="Proteomes" id="UP000183788">
    <property type="component" value="Unassembled WGS sequence"/>
</dbReference>
<dbReference type="EMBL" id="FPIZ01000018">
    <property type="protein sequence ID" value="SFW79857.1"/>
    <property type="molecule type" value="Genomic_DNA"/>
</dbReference>
<protein>
    <recommendedName>
        <fullName evidence="4">SH3 domain-containing protein</fullName>
    </recommendedName>
</protein>
<evidence type="ECO:0000313" key="2">
    <source>
        <dbReference type="EMBL" id="SFW79857.1"/>
    </source>
</evidence>
<reference evidence="2 3" key="1">
    <citation type="submission" date="2016-11" db="EMBL/GenBank/DDBJ databases">
        <authorList>
            <person name="Jaros S."/>
            <person name="Januszkiewicz K."/>
            <person name="Wedrychowicz H."/>
        </authorList>
    </citation>
    <scope>NUCLEOTIDE SEQUENCE [LARGE SCALE GENOMIC DNA]</scope>
    <source>
        <strain evidence="2 3">DSM 784</strain>
    </source>
</reference>
<name>A0A1K1S679_9BACT</name>
<feature type="chain" id="PRO_5012498705" description="SH3 domain-containing protein" evidence="1">
    <location>
        <begin position="31"/>
        <end position="290"/>
    </location>
</feature>
<accession>A0A1K1S679</accession>
<proteinExistence type="predicted"/>